<proteinExistence type="inferred from homology"/>
<evidence type="ECO:0000256" key="3">
    <source>
        <dbReference type="ARBA" id="ARBA00023015"/>
    </source>
</evidence>
<evidence type="ECO:0000256" key="2">
    <source>
        <dbReference type="ARBA" id="ARBA00007646"/>
    </source>
</evidence>
<dbReference type="SUPFAM" id="SSF47113">
    <property type="entry name" value="Histone-fold"/>
    <property type="match status" value="1"/>
</dbReference>
<evidence type="ECO:0000313" key="9">
    <source>
        <dbReference type="RefSeq" id="XP_033532245.1"/>
    </source>
</evidence>
<dbReference type="Pfam" id="PF02291">
    <property type="entry name" value="TFIID-31kDa"/>
    <property type="match status" value="1"/>
</dbReference>
<dbReference type="FunFam" id="1.10.20.10:FF:000069">
    <property type="entry name" value="Transcription initiation factor TFIID subunit"/>
    <property type="match status" value="1"/>
</dbReference>
<dbReference type="RefSeq" id="XP_033532245.1">
    <property type="nucleotide sequence ID" value="XM_033675601.1"/>
</dbReference>
<organism evidence="7">
    <name type="scientific">Eremomyces bilateralis CBS 781.70</name>
    <dbReference type="NCBI Taxonomy" id="1392243"/>
    <lineage>
        <taxon>Eukaryota</taxon>
        <taxon>Fungi</taxon>
        <taxon>Dikarya</taxon>
        <taxon>Ascomycota</taxon>
        <taxon>Pezizomycotina</taxon>
        <taxon>Dothideomycetes</taxon>
        <taxon>Dothideomycetes incertae sedis</taxon>
        <taxon>Eremomycetales</taxon>
        <taxon>Eremomycetaceae</taxon>
        <taxon>Eremomyces</taxon>
    </lineage>
</organism>
<keyword evidence="8" id="KW-1185">Reference proteome</keyword>
<keyword evidence="5" id="KW-0539">Nucleus</keyword>
<dbReference type="CDD" id="cd07979">
    <property type="entry name" value="HFD_TAF9"/>
    <property type="match status" value="1"/>
</dbReference>
<dbReference type="AlphaFoldDB" id="A0A6G1FXV6"/>
<accession>A0A6G1FXV6</accession>
<dbReference type="GO" id="GO:0051123">
    <property type="term" value="P:RNA polymerase II preinitiation complex assembly"/>
    <property type="evidence" value="ECO:0007669"/>
    <property type="project" value="TreeGrafter"/>
</dbReference>
<name>A0A6G1FXV6_9PEZI</name>
<feature type="non-terminal residue" evidence="7">
    <location>
        <position position="1"/>
    </location>
</feature>
<reference evidence="7 9" key="1">
    <citation type="submission" date="2020-01" db="EMBL/GenBank/DDBJ databases">
        <authorList>
            <consortium name="DOE Joint Genome Institute"/>
            <person name="Haridas S."/>
            <person name="Albert R."/>
            <person name="Binder M."/>
            <person name="Bloem J."/>
            <person name="Labutti K."/>
            <person name="Salamov A."/>
            <person name="Andreopoulos B."/>
            <person name="Baker S.E."/>
            <person name="Barry K."/>
            <person name="Bills G."/>
            <person name="Bluhm B.H."/>
            <person name="Cannon C."/>
            <person name="Castanera R."/>
            <person name="Culley D.E."/>
            <person name="Daum C."/>
            <person name="Ezra D."/>
            <person name="Gonzalez J.B."/>
            <person name="Henrissat B."/>
            <person name="Kuo A."/>
            <person name="Liang C."/>
            <person name="Lipzen A."/>
            <person name="Lutzoni F."/>
            <person name="Magnuson J."/>
            <person name="Mondo S."/>
            <person name="Nolan M."/>
            <person name="Ohm R."/>
            <person name="Pangilinan J."/>
            <person name="Park H.-J."/>
            <person name="Ramirez L."/>
            <person name="Alfaro M."/>
            <person name="Sun H."/>
            <person name="Tritt A."/>
            <person name="Yoshinaga Y."/>
            <person name="Zwiers L.-H."/>
            <person name="Turgeon B.G."/>
            <person name="Goodwin S.B."/>
            <person name="Spatafora J.W."/>
            <person name="Crous P.W."/>
            <person name="Grigoriev I.V."/>
        </authorList>
    </citation>
    <scope>NUCLEOTIDE SEQUENCE</scope>
    <source>
        <strain evidence="7 9">CBS 781.70</strain>
    </source>
</reference>
<dbReference type="GO" id="GO:0005669">
    <property type="term" value="C:transcription factor TFIID complex"/>
    <property type="evidence" value="ECO:0007669"/>
    <property type="project" value="TreeGrafter"/>
</dbReference>
<comment type="similarity">
    <text evidence="2">Belongs to the TAF9 family.</text>
</comment>
<dbReference type="GO" id="GO:0016251">
    <property type="term" value="F:RNA polymerase II general transcription initiation factor activity"/>
    <property type="evidence" value="ECO:0007669"/>
    <property type="project" value="TreeGrafter"/>
</dbReference>
<evidence type="ECO:0000256" key="4">
    <source>
        <dbReference type="ARBA" id="ARBA00023163"/>
    </source>
</evidence>
<dbReference type="GO" id="GO:0000124">
    <property type="term" value="C:SAGA complex"/>
    <property type="evidence" value="ECO:0007669"/>
    <property type="project" value="TreeGrafter"/>
</dbReference>
<feature type="non-terminal residue" evidence="7">
    <location>
        <position position="224"/>
    </location>
</feature>
<keyword evidence="4" id="KW-0804">Transcription</keyword>
<dbReference type="InterPro" id="IPR051431">
    <property type="entry name" value="TFIID_subunit_9"/>
</dbReference>
<dbReference type="OrthoDB" id="341924at2759"/>
<dbReference type="Proteomes" id="UP000504638">
    <property type="component" value="Unplaced"/>
</dbReference>
<feature type="region of interest" description="Disordered" evidence="6">
    <location>
        <begin position="1"/>
        <end position="32"/>
    </location>
</feature>
<dbReference type="PANTHER" id="PTHR48068:SF4">
    <property type="entry name" value="TATA-BOX BINDING PROTEIN ASSOCIATED FACTOR 9"/>
    <property type="match status" value="1"/>
</dbReference>
<dbReference type="GO" id="GO:0046982">
    <property type="term" value="F:protein heterodimerization activity"/>
    <property type="evidence" value="ECO:0007669"/>
    <property type="project" value="InterPro"/>
</dbReference>
<dbReference type="InterPro" id="IPR009072">
    <property type="entry name" value="Histone-fold"/>
</dbReference>
<protein>
    <submittedName>
        <fullName evidence="7 9">TFIID-31kDa-domain-containing protein</fullName>
    </submittedName>
</protein>
<evidence type="ECO:0000313" key="8">
    <source>
        <dbReference type="Proteomes" id="UP000504638"/>
    </source>
</evidence>
<feature type="region of interest" description="Disordered" evidence="6">
    <location>
        <begin position="187"/>
        <end position="224"/>
    </location>
</feature>
<gene>
    <name evidence="7 9" type="ORF">P152DRAFT_375372</name>
</gene>
<reference evidence="9" key="3">
    <citation type="submission" date="2025-04" db="UniProtKB">
        <authorList>
            <consortium name="RefSeq"/>
        </authorList>
    </citation>
    <scope>IDENTIFICATION</scope>
    <source>
        <strain evidence="9">CBS 781.70</strain>
    </source>
</reference>
<keyword evidence="3" id="KW-0805">Transcription regulation</keyword>
<feature type="compositionally biased region" description="Low complexity" evidence="6">
    <location>
        <begin position="1"/>
        <end position="10"/>
    </location>
</feature>
<evidence type="ECO:0000256" key="6">
    <source>
        <dbReference type="SAM" id="MobiDB-lite"/>
    </source>
</evidence>
<dbReference type="GO" id="GO:0003713">
    <property type="term" value="F:transcription coactivator activity"/>
    <property type="evidence" value="ECO:0007669"/>
    <property type="project" value="TreeGrafter"/>
</dbReference>
<evidence type="ECO:0000256" key="1">
    <source>
        <dbReference type="ARBA" id="ARBA00004123"/>
    </source>
</evidence>
<evidence type="ECO:0000313" key="7">
    <source>
        <dbReference type="EMBL" id="KAF1810614.1"/>
    </source>
</evidence>
<dbReference type="GeneID" id="54416171"/>
<dbReference type="Gene3D" id="1.10.20.10">
    <property type="entry name" value="Histone, subunit A"/>
    <property type="match status" value="1"/>
</dbReference>
<sequence length="224" mass="23955">PTQDPSTSDTPPLPAGGIGPPTSLTDPGLSKRPRDARTLHVLMSSLGVHAYQERVPLQLMDFAYRYTAGVLGDAVQLSANGYGAPAGRGAGAGATAGEPTVTMAALRLAIASRQNYQFQHALPKEWLLDLAAERNRVQLPGVGRGFGLRLPPEKYCLTGVGWNLKDEWESEEEVDLEMGAEGAEEVVNGVGDDEKMEDAEGLKEEEQDEFEEVMGGGETQDTAM</sequence>
<comment type="subcellular location">
    <subcellularLocation>
        <location evidence="1">Nucleus</location>
    </subcellularLocation>
</comment>
<dbReference type="InterPro" id="IPR003162">
    <property type="entry name" value="TFIID-31"/>
</dbReference>
<dbReference type="PANTHER" id="PTHR48068">
    <property type="entry name" value="TAF9 RNA POLYMERASE II, TATA BOX-BINDING PROTEIN (TBP)-ASSOCIATED FACTOR"/>
    <property type="match status" value="1"/>
</dbReference>
<dbReference type="EMBL" id="ML975165">
    <property type="protein sequence ID" value="KAF1810614.1"/>
    <property type="molecule type" value="Genomic_DNA"/>
</dbReference>
<reference evidence="9" key="2">
    <citation type="submission" date="2020-04" db="EMBL/GenBank/DDBJ databases">
        <authorList>
            <consortium name="NCBI Genome Project"/>
        </authorList>
    </citation>
    <scope>NUCLEOTIDE SEQUENCE</scope>
    <source>
        <strain evidence="9">CBS 781.70</strain>
    </source>
</reference>
<evidence type="ECO:0000256" key="5">
    <source>
        <dbReference type="ARBA" id="ARBA00023242"/>
    </source>
</evidence>